<evidence type="ECO:0008006" key="4">
    <source>
        <dbReference type="Google" id="ProtNLM"/>
    </source>
</evidence>
<sequence length="190" mass="20032">MYGSTLAAMPRVRTLLAVAALMLATSTACGGEDDADRGSVAAATWAGAVCSALGPWRTEIDSLMTRAQQRMDSAANADQAKTGLLELLGGAENASEQARSKVAAAGVPDAENGRQAAKEFADTLRRTRDAYGKAKEKVTTLQTGDSTKFYDGVSAAFKELEKDYSAGALNLDKVKSKDLQKAFDEVEACR</sequence>
<evidence type="ECO:0000313" key="2">
    <source>
        <dbReference type="EMBL" id="GIJ66490.1"/>
    </source>
</evidence>
<protein>
    <recommendedName>
        <fullName evidence="4">Lipoprotein</fullName>
    </recommendedName>
</protein>
<name>A0A8J4E8T4_9ACTN</name>
<feature type="chain" id="PRO_5035226259" description="Lipoprotein" evidence="1">
    <location>
        <begin position="31"/>
        <end position="190"/>
    </location>
</feature>
<organism evidence="2 3">
    <name type="scientific">Virgisporangium ochraceum</name>
    <dbReference type="NCBI Taxonomy" id="65505"/>
    <lineage>
        <taxon>Bacteria</taxon>
        <taxon>Bacillati</taxon>
        <taxon>Actinomycetota</taxon>
        <taxon>Actinomycetes</taxon>
        <taxon>Micromonosporales</taxon>
        <taxon>Micromonosporaceae</taxon>
        <taxon>Virgisporangium</taxon>
    </lineage>
</organism>
<feature type="signal peptide" evidence="1">
    <location>
        <begin position="1"/>
        <end position="30"/>
    </location>
</feature>
<evidence type="ECO:0000256" key="1">
    <source>
        <dbReference type="SAM" id="SignalP"/>
    </source>
</evidence>
<keyword evidence="1" id="KW-0732">Signal</keyword>
<evidence type="ECO:0000313" key="3">
    <source>
        <dbReference type="Proteomes" id="UP000635606"/>
    </source>
</evidence>
<dbReference type="EMBL" id="BOPH01000018">
    <property type="protein sequence ID" value="GIJ66490.1"/>
    <property type="molecule type" value="Genomic_DNA"/>
</dbReference>
<gene>
    <name evidence="2" type="ORF">Voc01_014070</name>
</gene>
<reference evidence="2" key="1">
    <citation type="submission" date="2021-01" db="EMBL/GenBank/DDBJ databases">
        <title>Whole genome shotgun sequence of Virgisporangium ochraceum NBRC 16418.</title>
        <authorList>
            <person name="Komaki H."/>
            <person name="Tamura T."/>
        </authorList>
    </citation>
    <scope>NUCLEOTIDE SEQUENCE</scope>
    <source>
        <strain evidence="2">NBRC 16418</strain>
    </source>
</reference>
<proteinExistence type="predicted"/>
<dbReference type="AlphaFoldDB" id="A0A8J4E8T4"/>
<keyword evidence="3" id="KW-1185">Reference proteome</keyword>
<comment type="caution">
    <text evidence="2">The sequence shown here is derived from an EMBL/GenBank/DDBJ whole genome shotgun (WGS) entry which is preliminary data.</text>
</comment>
<accession>A0A8J4E8T4</accession>
<dbReference type="Proteomes" id="UP000635606">
    <property type="component" value="Unassembled WGS sequence"/>
</dbReference>